<sequence length="217" mass="24217">MKGLLIKDFKLMLMQKNFFIIIIVVACLISISSQDPTFMIGFITLILSLFTVSTISYDEFDNGYPFLLTLPFSRKTYVLEKYVYGLILGTGAWIVSVMICSLMLIVQGKPVTSDMLIGAFVILPMFLVIESLMIPVHLRFGGEKGRYALIACVGVLVVIGFVVMKIVEIFHIDVLPLILAIDALGPVMFMVILLMIGFLIMLVSLKVSLSIMNKKEF</sequence>
<gene>
    <name evidence="2" type="ORF">B5E75_08280</name>
</gene>
<dbReference type="OrthoDB" id="2313863at2"/>
<keyword evidence="1" id="KW-1133">Transmembrane helix</keyword>
<feature type="transmembrane region" description="Helical" evidence="1">
    <location>
        <begin position="117"/>
        <end position="135"/>
    </location>
</feature>
<organism evidence="2 3">
    <name type="scientific">Massilimicrobiota timonensis</name>
    <dbReference type="NCBI Taxonomy" id="1776392"/>
    <lineage>
        <taxon>Bacteria</taxon>
        <taxon>Bacillati</taxon>
        <taxon>Bacillota</taxon>
        <taxon>Erysipelotrichia</taxon>
        <taxon>Erysipelotrichales</taxon>
        <taxon>Erysipelotrichaceae</taxon>
        <taxon>Massilimicrobiota</taxon>
    </lineage>
</organism>
<keyword evidence="1" id="KW-0472">Membrane</keyword>
<evidence type="ECO:0000313" key="2">
    <source>
        <dbReference type="EMBL" id="OUQ33924.1"/>
    </source>
</evidence>
<name>A0A1Y4SVJ9_9FIRM</name>
<dbReference type="Proteomes" id="UP000195305">
    <property type="component" value="Unassembled WGS sequence"/>
</dbReference>
<evidence type="ECO:0000313" key="3">
    <source>
        <dbReference type="Proteomes" id="UP000195305"/>
    </source>
</evidence>
<protein>
    <recommendedName>
        <fullName evidence="4">ABC-2 transporter permease</fullName>
    </recommendedName>
</protein>
<dbReference type="PROSITE" id="PS51257">
    <property type="entry name" value="PROKAR_LIPOPROTEIN"/>
    <property type="match status" value="1"/>
</dbReference>
<comment type="caution">
    <text evidence="2">The sequence shown here is derived from an EMBL/GenBank/DDBJ whole genome shotgun (WGS) entry which is preliminary data.</text>
</comment>
<feature type="transmembrane region" description="Helical" evidence="1">
    <location>
        <begin position="147"/>
        <end position="167"/>
    </location>
</feature>
<keyword evidence="1" id="KW-0812">Transmembrane</keyword>
<dbReference type="InterPro" id="IPR025699">
    <property type="entry name" value="ABC2_memb-like"/>
</dbReference>
<feature type="transmembrane region" description="Helical" evidence="1">
    <location>
        <begin position="82"/>
        <end position="105"/>
    </location>
</feature>
<feature type="transmembrane region" description="Helical" evidence="1">
    <location>
        <begin position="187"/>
        <end position="205"/>
    </location>
</feature>
<dbReference type="Pfam" id="PF13346">
    <property type="entry name" value="ABC2_membrane_5"/>
    <property type="match status" value="1"/>
</dbReference>
<evidence type="ECO:0008006" key="4">
    <source>
        <dbReference type="Google" id="ProtNLM"/>
    </source>
</evidence>
<feature type="transmembrane region" description="Helical" evidence="1">
    <location>
        <begin position="12"/>
        <end position="31"/>
    </location>
</feature>
<evidence type="ECO:0000256" key="1">
    <source>
        <dbReference type="SAM" id="Phobius"/>
    </source>
</evidence>
<accession>A0A1Y4SVJ9</accession>
<dbReference type="EMBL" id="NFLJ01000022">
    <property type="protein sequence ID" value="OUQ33924.1"/>
    <property type="molecule type" value="Genomic_DNA"/>
</dbReference>
<keyword evidence="3" id="KW-1185">Reference proteome</keyword>
<reference evidence="2 3" key="1">
    <citation type="journal article" date="2018" name="BMC Genomics">
        <title>Whole genome sequencing and function prediction of 133 gut anaerobes isolated from chicken caecum in pure cultures.</title>
        <authorList>
            <person name="Medvecky M."/>
            <person name="Cejkova D."/>
            <person name="Polansky O."/>
            <person name="Karasova D."/>
            <person name="Kubasova T."/>
            <person name="Cizek A."/>
            <person name="Rychlik I."/>
        </authorList>
    </citation>
    <scope>NUCLEOTIDE SEQUENCE [LARGE SCALE GENOMIC DNA]</scope>
    <source>
        <strain evidence="2 3">An13</strain>
    </source>
</reference>
<dbReference type="RefSeq" id="WP_087358284.1">
    <property type="nucleotide sequence ID" value="NZ_JACJKO010000039.1"/>
</dbReference>
<feature type="transmembrane region" description="Helical" evidence="1">
    <location>
        <begin position="37"/>
        <end position="57"/>
    </location>
</feature>
<dbReference type="AlphaFoldDB" id="A0A1Y4SVJ9"/>
<proteinExistence type="predicted"/>